<dbReference type="Proteomes" id="UP001500426">
    <property type="component" value="Unassembled WGS sequence"/>
</dbReference>
<keyword evidence="1" id="KW-0449">Lipoprotein</keyword>
<dbReference type="EMBL" id="BAABCS010000016">
    <property type="protein sequence ID" value="GAA4050515.1"/>
    <property type="molecule type" value="Genomic_DNA"/>
</dbReference>
<dbReference type="RefSeq" id="WP_345093224.1">
    <property type="nucleotide sequence ID" value="NZ_BAABCS010000016.1"/>
</dbReference>
<keyword evidence="2" id="KW-1185">Reference proteome</keyword>
<dbReference type="NCBIfam" id="TIGR03511">
    <property type="entry name" value="GldH_lipo"/>
    <property type="match status" value="1"/>
</dbReference>
<gene>
    <name evidence="1" type="ORF">GCM10022388_15660</name>
</gene>
<dbReference type="PROSITE" id="PS51257">
    <property type="entry name" value="PROKAR_LIPOPROTEIN"/>
    <property type="match status" value="1"/>
</dbReference>
<protein>
    <submittedName>
        <fullName evidence="1">Gliding motility lipoprotein GldH</fullName>
    </submittedName>
</protein>
<sequence>MKIKNSILFILVALLVISCDKKRVFDDYKSVGNSWHKDSVVTFKLPQFDSTKKYNLFVNVRDNNDYPFNNLFLIVALEQPNKKTLVDTLEYQMANPDGTLMGEGFSDVKESKLFYKDKEEFKLKGEYKVHIKQAVRQTGKVAGVENLKGITEIGFRVESLD</sequence>
<evidence type="ECO:0000313" key="1">
    <source>
        <dbReference type="EMBL" id="GAA4050515.1"/>
    </source>
</evidence>
<accession>A0ABP7UR83</accession>
<organism evidence="1 2">
    <name type="scientific">Flavobacterium chungnamense</name>
    <dbReference type="NCBI Taxonomy" id="706182"/>
    <lineage>
        <taxon>Bacteria</taxon>
        <taxon>Pseudomonadati</taxon>
        <taxon>Bacteroidota</taxon>
        <taxon>Flavobacteriia</taxon>
        <taxon>Flavobacteriales</taxon>
        <taxon>Flavobacteriaceae</taxon>
        <taxon>Flavobacterium</taxon>
    </lineage>
</organism>
<dbReference type="Pfam" id="PF14109">
    <property type="entry name" value="GldH_lipo"/>
    <property type="match status" value="1"/>
</dbReference>
<dbReference type="InterPro" id="IPR020018">
    <property type="entry name" value="Motility-assoc_lipoprot_GldH"/>
</dbReference>
<evidence type="ECO:0000313" key="2">
    <source>
        <dbReference type="Proteomes" id="UP001500426"/>
    </source>
</evidence>
<comment type="caution">
    <text evidence="1">The sequence shown here is derived from an EMBL/GenBank/DDBJ whole genome shotgun (WGS) entry which is preliminary data.</text>
</comment>
<name>A0ABP7UR83_9FLAO</name>
<reference evidence="2" key="1">
    <citation type="journal article" date="2019" name="Int. J. Syst. Evol. Microbiol.">
        <title>The Global Catalogue of Microorganisms (GCM) 10K type strain sequencing project: providing services to taxonomists for standard genome sequencing and annotation.</title>
        <authorList>
            <consortium name="The Broad Institute Genomics Platform"/>
            <consortium name="The Broad Institute Genome Sequencing Center for Infectious Disease"/>
            <person name="Wu L."/>
            <person name="Ma J."/>
        </authorList>
    </citation>
    <scope>NUCLEOTIDE SEQUENCE [LARGE SCALE GENOMIC DNA]</scope>
    <source>
        <strain evidence="2">JCM 17068</strain>
    </source>
</reference>
<proteinExistence type="predicted"/>